<proteinExistence type="predicted"/>
<name>A0AA38C4W7_TAXCH</name>
<feature type="non-terminal residue" evidence="1">
    <location>
        <position position="1"/>
    </location>
</feature>
<dbReference type="AlphaFoldDB" id="A0AA38C4W7"/>
<dbReference type="Proteomes" id="UP000824469">
    <property type="component" value="Unassembled WGS sequence"/>
</dbReference>
<feature type="non-terminal residue" evidence="1">
    <location>
        <position position="59"/>
    </location>
</feature>
<keyword evidence="2" id="KW-1185">Reference proteome</keyword>
<organism evidence="1 2">
    <name type="scientific">Taxus chinensis</name>
    <name type="common">Chinese yew</name>
    <name type="synonym">Taxus wallichiana var. chinensis</name>
    <dbReference type="NCBI Taxonomy" id="29808"/>
    <lineage>
        <taxon>Eukaryota</taxon>
        <taxon>Viridiplantae</taxon>
        <taxon>Streptophyta</taxon>
        <taxon>Embryophyta</taxon>
        <taxon>Tracheophyta</taxon>
        <taxon>Spermatophyta</taxon>
        <taxon>Pinopsida</taxon>
        <taxon>Pinidae</taxon>
        <taxon>Conifers II</taxon>
        <taxon>Cupressales</taxon>
        <taxon>Taxaceae</taxon>
        <taxon>Taxus</taxon>
    </lineage>
</organism>
<reference evidence="1 2" key="1">
    <citation type="journal article" date="2021" name="Nat. Plants">
        <title>The Taxus genome provides insights into paclitaxel biosynthesis.</title>
        <authorList>
            <person name="Xiong X."/>
            <person name="Gou J."/>
            <person name="Liao Q."/>
            <person name="Li Y."/>
            <person name="Zhou Q."/>
            <person name="Bi G."/>
            <person name="Li C."/>
            <person name="Du R."/>
            <person name="Wang X."/>
            <person name="Sun T."/>
            <person name="Guo L."/>
            <person name="Liang H."/>
            <person name="Lu P."/>
            <person name="Wu Y."/>
            <person name="Zhang Z."/>
            <person name="Ro D.K."/>
            <person name="Shang Y."/>
            <person name="Huang S."/>
            <person name="Yan J."/>
        </authorList>
    </citation>
    <scope>NUCLEOTIDE SEQUENCE [LARGE SCALE GENOMIC DNA]</scope>
    <source>
        <strain evidence="1">Ta-2019</strain>
    </source>
</reference>
<accession>A0AA38C4W7</accession>
<evidence type="ECO:0000313" key="2">
    <source>
        <dbReference type="Proteomes" id="UP000824469"/>
    </source>
</evidence>
<dbReference type="EMBL" id="JAHRHJ020003813">
    <property type="protein sequence ID" value="KAH9290058.1"/>
    <property type="molecule type" value="Genomic_DNA"/>
</dbReference>
<gene>
    <name evidence="1" type="ORF">KI387_034175</name>
</gene>
<comment type="caution">
    <text evidence="1">The sequence shown here is derived from an EMBL/GenBank/DDBJ whole genome shotgun (WGS) entry which is preliminary data.</text>
</comment>
<evidence type="ECO:0000313" key="1">
    <source>
        <dbReference type="EMBL" id="KAH9290058.1"/>
    </source>
</evidence>
<sequence length="59" mass="6637">LQGQKSKLISENQWPQREYCATAATGRAKEPLVLILVFCLHATSRDQLLQNLAAVVEER</sequence>
<protein>
    <submittedName>
        <fullName evidence="1">Uncharacterized protein</fullName>
    </submittedName>
</protein>